<evidence type="ECO:0000313" key="1">
    <source>
        <dbReference type="EMBL" id="OGY16609.1"/>
    </source>
</evidence>
<dbReference type="STRING" id="1797589.A2784_03720"/>
<dbReference type="Gene3D" id="3.10.450.620">
    <property type="entry name" value="JHP933, nucleotidyltransferase-like core domain"/>
    <property type="match status" value="1"/>
</dbReference>
<sequence>MILPKLKNILHQYQSGNNSLFIRSALKEALQDYVLNFVYNDPNYKMMIFTGGTCLRKIYGLPRLSEDLDFDFVETFTIEDFAAKANAYFTRELQYKDIVVKISGGGQTVFLKFPVDSQILFVRCDFSKETIGVFTTEVNSISTTEFTFFALSYDLPTLFANKIMAFLQRDFFTGKEQAIPFKGRDVFDLAWFLEKSKKTDWKLKPNWDRLTKGLKIDNSNKIVRLIMKKVESIDKKDVYTDLLPFIESTQTLESFSNNFVFLIKENIKNVI</sequence>
<protein>
    <recommendedName>
        <fullName evidence="3">Nucleotidyl transferase AbiEii/AbiGii toxin family protein</fullName>
    </recommendedName>
</protein>
<dbReference type="Pfam" id="PF08843">
    <property type="entry name" value="AbiEii"/>
    <property type="match status" value="1"/>
</dbReference>
<gene>
    <name evidence="1" type="ORF">A2784_03720</name>
</gene>
<dbReference type="AlphaFoldDB" id="A0A1G1VMI2"/>
<dbReference type="Proteomes" id="UP000177324">
    <property type="component" value="Unassembled WGS sequence"/>
</dbReference>
<name>A0A1G1VMI2_9BACT</name>
<dbReference type="EMBL" id="MHCH01000042">
    <property type="protein sequence ID" value="OGY16609.1"/>
    <property type="molecule type" value="Genomic_DNA"/>
</dbReference>
<evidence type="ECO:0008006" key="3">
    <source>
        <dbReference type="Google" id="ProtNLM"/>
    </source>
</evidence>
<comment type="caution">
    <text evidence="1">The sequence shown here is derived from an EMBL/GenBank/DDBJ whole genome shotgun (WGS) entry which is preliminary data.</text>
</comment>
<organism evidence="1 2">
    <name type="scientific">Candidatus Chisholmbacteria bacterium RIFCSPHIGHO2_01_FULL_48_12</name>
    <dbReference type="NCBI Taxonomy" id="1797589"/>
    <lineage>
        <taxon>Bacteria</taxon>
        <taxon>Candidatus Chisholmiibacteriota</taxon>
    </lineage>
</organism>
<reference evidence="1 2" key="1">
    <citation type="journal article" date="2016" name="Nat. Commun.">
        <title>Thousands of microbial genomes shed light on interconnected biogeochemical processes in an aquifer system.</title>
        <authorList>
            <person name="Anantharaman K."/>
            <person name="Brown C.T."/>
            <person name="Hug L.A."/>
            <person name="Sharon I."/>
            <person name="Castelle C.J."/>
            <person name="Probst A.J."/>
            <person name="Thomas B.C."/>
            <person name="Singh A."/>
            <person name="Wilkins M.J."/>
            <person name="Karaoz U."/>
            <person name="Brodie E.L."/>
            <person name="Williams K.H."/>
            <person name="Hubbard S.S."/>
            <person name="Banfield J.F."/>
        </authorList>
    </citation>
    <scope>NUCLEOTIDE SEQUENCE [LARGE SCALE GENOMIC DNA]</scope>
</reference>
<evidence type="ECO:0000313" key="2">
    <source>
        <dbReference type="Proteomes" id="UP000177324"/>
    </source>
</evidence>
<accession>A0A1G1VMI2</accession>
<proteinExistence type="predicted"/>
<dbReference type="InterPro" id="IPR014942">
    <property type="entry name" value="AbiEii"/>
</dbReference>